<sequence length="95" mass="10639">MSGRRERRGSKASSEDEMIINDLILKLQAILPDQSHSSCTTTRVPASKVLKEACKYIKRLHREADDLSERLSQLLASMDATNGIDADILRSLLKQ</sequence>
<organism evidence="1 2">
    <name type="scientific">Vaccinium darrowii</name>
    <dbReference type="NCBI Taxonomy" id="229202"/>
    <lineage>
        <taxon>Eukaryota</taxon>
        <taxon>Viridiplantae</taxon>
        <taxon>Streptophyta</taxon>
        <taxon>Embryophyta</taxon>
        <taxon>Tracheophyta</taxon>
        <taxon>Spermatophyta</taxon>
        <taxon>Magnoliopsida</taxon>
        <taxon>eudicotyledons</taxon>
        <taxon>Gunneridae</taxon>
        <taxon>Pentapetalae</taxon>
        <taxon>asterids</taxon>
        <taxon>Ericales</taxon>
        <taxon>Ericaceae</taxon>
        <taxon>Vaccinioideae</taxon>
        <taxon>Vaccinieae</taxon>
        <taxon>Vaccinium</taxon>
    </lineage>
</organism>
<proteinExistence type="predicted"/>
<dbReference type="EMBL" id="CM037153">
    <property type="protein sequence ID" value="KAH7857510.1"/>
    <property type="molecule type" value="Genomic_DNA"/>
</dbReference>
<name>A0ACB7YV73_9ERIC</name>
<protein>
    <submittedName>
        <fullName evidence="1">Uncharacterized protein</fullName>
    </submittedName>
</protein>
<gene>
    <name evidence="1" type="ORF">Vadar_013501</name>
</gene>
<evidence type="ECO:0000313" key="1">
    <source>
        <dbReference type="EMBL" id="KAH7857510.1"/>
    </source>
</evidence>
<evidence type="ECO:0000313" key="2">
    <source>
        <dbReference type="Proteomes" id="UP000828048"/>
    </source>
</evidence>
<reference evidence="1 2" key="1">
    <citation type="journal article" date="2021" name="Hortic Res">
        <title>High-quality reference genome and annotation aids understanding of berry development for evergreen blueberry (Vaccinium darrowii).</title>
        <authorList>
            <person name="Yu J."/>
            <person name="Hulse-Kemp A.M."/>
            <person name="Babiker E."/>
            <person name="Staton M."/>
        </authorList>
    </citation>
    <scope>NUCLEOTIDE SEQUENCE [LARGE SCALE GENOMIC DNA]</scope>
    <source>
        <strain evidence="2">cv. NJ 8807/NJ 8810</strain>
        <tissue evidence="1">Young leaf</tissue>
    </source>
</reference>
<keyword evidence="2" id="KW-1185">Reference proteome</keyword>
<accession>A0ACB7YV73</accession>
<dbReference type="Proteomes" id="UP000828048">
    <property type="component" value="Chromosome 3"/>
</dbReference>
<comment type="caution">
    <text evidence="1">The sequence shown here is derived from an EMBL/GenBank/DDBJ whole genome shotgun (WGS) entry which is preliminary data.</text>
</comment>